<name>A0ABP8Z9E0_9ACTN</name>
<dbReference type="Proteomes" id="UP001499882">
    <property type="component" value="Unassembled WGS sequence"/>
</dbReference>
<dbReference type="SMART" id="SM01130">
    <property type="entry name" value="DHDPS"/>
    <property type="match status" value="1"/>
</dbReference>
<dbReference type="InterPro" id="IPR013785">
    <property type="entry name" value="Aldolase_TIM"/>
</dbReference>
<gene>
    <name evidence="2" type="ORF">GCM10023350_39500</name>
</gene>
<sequence length="343" mass="36998">MDAHKARRLRAGMVIPAHPLALREDRTLDESLQRGLSRHYLDAGAGGLAVGVHTTQFEIRDPAVGLYERVLSLAAEEVGARMARPQPLLVAGVMGPTPNAVREAEFAAGAGYDLAMAIMTGWGNASEDEILRGVEEISRVLPVFGFYLQPTLSGRRFGYGFWRRYAEIPGVAAIKVAPFDRYATLDVVRAVIDAGRAGDGDDAIALYTGNDDTIVSDLLTPYRFGGTTVHIVGGLLGQWAVGAAAAVRLHREIRALVTADPDSPVLDLLARGARLTDVNGAVFDVANRFAGSIAGVNEVLVRDGLLNTHRCLSDHEVLSTGQDAELDRVLLEHRELLFEETLR</sequence>
<keyword evidence="3" id="KW-1185">Reference proteome</keyword>
<dbReference type="RefSeq" id="WP_345528681.1">
    <property type="nucleotide sequence ID" value="NZ_BAABKN010000025.1"/>
</dbReference>
<reference evidence="3" key="1">
    <citation type="journal article" date="2019" name="Int. J. Syst. Evol. Microbiol.">
        <title>The Global Catalogue of Microorganisms (GCM) 10K type strain sequencing project: providing services to taxonomists for standard genome sequencing and annotation.</title>
        <authorList>
            <consortium name="The Broad Institute Genomics Platform"/>
            <consortium name="The Broad Institute Genome Sequencing Center for Infectious Disease"/>
            <person name="Wu L."/>
            <person name="Ma J."/>
        </authorList>
    </citation>
    <scope>NUCLEOTIDE SEQUENCE [LARGE SCALE GENOMIC DNA]</scope>
    <source>
        <strain evidence="3">JCM 18532</strain>
    </source>
</reference>
<dbReference type="EMBL" id="BAABKN010000025">
    <property type="protein sequence ID" value="GAA4750408.1"/>
    <property type="molecule type" value="Genomic_DNA"/>
</dbReference>
<evidence type="ECO:0000313" key="3">
    <source>
        <dbReference type="Proteomes" id="UP001499882"/>
    </source>
</evidence>
<dbReference type="Gene3D" id="3.20.20.70">
    <property type="entry name" value="Aldolase class I"/>
    <property type="match status" value="1"/>
</dbReference>
<comment type="caution">
    <text evidence="2">The sequence shown here is derived from an EMBL/GenBank/DDBJ whole genome shotgun (WGS) entry which is preliminary data.</text>
</comment>
<protein>
    <submittedName>
        <fullName evidence="2">Dihydrodipicolinate synthase family protein</fullName>
    </submittedName>
</protein>
<proteinExistence type="predicted"/>
<organism evidence="2 3">
    <name type="scientific">Nocardioides endophyticus</name>
    <dbReference type="NCBI Taxonomy" id="1353775"/>
    <lineage>
        <taxon>Bacteria</taxon>
        <taxon>Bacillati</taxon>
        <taxon>Actinomycetota</taxon>
        <taxon>Actinomycetes</taxon>
        <taxon>Propionibacteriales</taxon>
        <taxon>Nocardioidaceae</taxon>
        <taxon>Nocardioides</taxon>
    </lineage>
</organism>
<evidence type="ECO:0000256" key="1">
    <source>
        <dbReference type="ARBA" id="ARBA00023239"/>
    </source>
</evidence>
<evidence type="ECO:0000313" key="2">
    <source>
        <dbReference type="EMBL" id="GAA4750408.1"/>
    </source>
</evidence>
<accession>A0ABP8Z9E0</accession>
<dbReference type="InterPro" id="IPR002220">
    <property type="entry name" value="DapA-like"/>
</dbReference>
<keyword evidence="1" id="KW-0456">Lyase</keyword>
<dbReference type="SUPFAM" id="SSF51569">
    <property type="entry name" value="Aldolase"/>
    <property type="match status" value="1"/>
</dbReference>